<comment type="subcellular location">
    <subcellularLocation>
        <location evidence="1">Membrane</location>
        <topology evidence="1">Multi-pass membrane protein</topology>
    </subcellularLocation>
</comment>
<evidence type="ECO:0000256" key="4">
    <source>
        <dbReference type="ARBA" id="ARBA00022989"/>
    </source>
</evidence>
<evidence type="ECO:0000313" key="8">
    <source>
        <dbReference type="Proteomes" id="UP000005309"/>
    </source>
</evidence>
<name>C4V5F1_9FIRM</name>
<dbReference type="NCBIfam" id="TIGR02358">
    <property type="entry name" value="thia_cytX"/>
    <property type="match status" value="1"/>
</dbReference>
<organism evidence="7 8">
    <name type="scientific">Selenomonas flueggei ATCC 43531</name>
    <dbReference type="NCBI Taxonomy" id="638302"/>
    <lineage>
        <taxon>Bacteria</taxon>
        <taxon>Bacillati</taxon>
        <taxon>Bacillota</taxon>
        <taxon>Negativicutes</taxon>
        <taxon>Selenomonadales</taxon>
        <taxon>Selenomonadaceae</taxon>
        <taxon>Selenomonas</taxon>
    </lineage>
</organism>
<evidence type="ECO:0000256" key="2">
    <source>
        <dbReference type="ARBA" id="ARBA00008974"/>
    </source>
</evidence>
<dbReference type="Gene3D" id="1.10.4160.10">
    <property type="entry name" value="Hydantoin permease"/>
    <property type="match status" value="1"/>
</dbReference>
<dbReference type="Pfam" id="PF02133">
    <property type="entry name" value="Transp_cyt_pur"/>
    <property type="match status" value="1"/>
</dbReference>
<dbReference type="InterPro" id="IPR030191">
    <property type="entry name" value="CodB"/>
</dbReference>
<dbReference type="Proteomes" id="UP000005309">
    <property type="component" value="Unassembled WGS sequence"/>
</dbReference>
<dbReference type="eggNOG" id="COG1457">
    <property type="taxonomic scope" value="Bacteria"/>
</dbReference>
<dbReference type="AlphaFoldDB" id="C4V5F1"/>
<dbReference type="InterPro" id="IPR012732">
    <property type="entry name" value="Thia_CytX"/>
</dbReference>
<keyword evidence="4 6" id="KW-1133">Transmembrane helix</keyword>
<proteinExistence type="inferred from homology"/>
<evidence type="ECO:0000313" key="7">
    <source>
        <dbReference type="EMBL" id="EEQ47928.1"/>
    </source>
</evidence>
<evidence type="ECO:0000256" key="3">
    <source>
        <dbReference type="ARBA" id="ARBA00022692"/>
    </source>
</evidence>
<feature type="transmembrane region" description="Helical" evidence="6">
    <location>
        <begin position="316"/>
        <end position="337"/>
    </location>
</feature>
<feature type="transmembrane region" description="Helical" evidence="6">
    <location>
        <begin position="174"/>
        <end position="196"/>
    </location>
</feature>
<dbReference type="InterPro" id="IPR001248">
    <property type="entry name" value="Pur-cyt_permease"/>
</dbReference>
<feature type="transmembrane region" description="Helical" evidence="6">
    <location>
        <begin position="115"/>
        <end position="137"/>
    </location>
</feature>
<reference evidence="7 8" key="1">
    <citation type="submission" date="2009-04" db="EMBL/GenBank/DDBJ databases">
        <authorList>
            <person name="Qin X."/>
            <person name="Bachman B."/>
            <person name="Battles P."/>
            <person name="Bell A."/>
            <person name="Bess C."/>
            <person name="Bickham C."/>
            <person name="Chaboub L."/>
            <person name="Chen D."/>
            <person name="Coyle M."/>
            <person name="Deiros D.R."/>
            <person name="Dinh H."/>
            <person name="Forbes L."/>
            <person name="Fowler G."/>
            <person name="Francisco L."/>
            <person name="Fu Q."/>
            <person name="Gubbala S."/>
            <person name="Hale W."/>
            <person name="Han Y."/>
            <person name="Hemphill L."/>
            <person name="Highlander S.K."/>
            <person name="Hirani K."/>
            <person name="Hogues M."/>
            <person name="Jackson L."/>
            <person name="Jakkamsetti A."/>
            <person name="Javaid M."/>
            <person name="Jiang H."/>
            <person name="Korchina V."/>
            <person name="Kovar C."/>
            <person name="Lara F."/>
            <person name="Lee S."/>
            <person name="Mata R."/>
            <person name="Mathew T."/>
            <person name="Moen C."/>
            <person name="Morales K."/>
            <person name="Munidasa M."/>
            <person name="Nazareth L."/>
            <person name="Ngo R."/>
            <person name="Nguyen L."/>
            <person name="Okwuonu G."/>
            <person name="Ongeri F."/>
            <person name="Patil S."/>
            <person name="Petrosino J."/>
            <person name="Pham C."/>
            <person name="Pham P."/>
            <person name="Pu L.-L."/>
            <person name="Puazo M."/>
            <person name="Raj R."/>
            <person name="Reid J."/>
            <person name="Rouhana J."/>
            <person name="Saada N."/>
            <person name="Shang Y."/>
            <person name="Simmons D."/>
            <person name="Thornton R."/>
            <person name="Warren J."/>
            <person name="Weissenberger G."/>
            <person name="Zhang J."/>
            <person name="Zhang L."/>
            <person name="Zhou C."/>
            <person name="Zhu D."/>
            <person name="Muzny D."/>
            <person name="Worley K."/>
            <person name="Gibbs R."/>
        </authorList>
    </citation>
    <scope>NUCLEOTIDE SEQUENCE [LARGE SCALE GENOMIC DNA]</scope>
    <source>
        <strain evidence="7 8">ATCC 43531</strain>
    </source>
</reference>
<dbReference type="STRING" id="638302.HMPREF0908_1745"/>
<dbReference type="PANTHER" id="PTHR30569:SF0">
    <property type="entry name" value="CYTOSINE PERMEASE"/>
    <property type="match status" value="1"/>
</dbReference>
<protein>
    <submittedName>
        <fullName evidence="7">Putative hydroxymethylpyrimidine transporter CytX</fullName>
    </submittedName>
</protein>
<evidence type="ECO:0000256" key="1">
    <source>
        <dbReference type="ARBA" id="ARBA00004141"/>
    </source>
</evidence>
<dbReference type="RefSeq" id="WP_006690873.1">
    <property type="nucleotide sequence ID" value="NZ_GG694008.1"/>
</dbReference>
<feature type="transmembrane region" description="Helical" evidence="6">
    <location>
        <begin position="144"/>
        <end position="162"/>
    </location>
</feature>
<evidence type="ECO:0000256" key="5">
    <source>
        <dbReference type="ARBA" id="ARBA00023136"/>
    </source>
</evidence>
<dbReference type="GO" id="GO:0015209">
    <property type="term" value="F:cytosine transmembrane transporter activity"/>
    <property type="evidence" value="ECO:0007669"/>
    <property type="project" value="InterPro"/>
</dbReference>
<dbReference type="GO" id="GO:0005886">
    <property type="term" value="C:plasma membrane"/>
    <property type="evidence" value="ECO:0007669"/>
    <property type="project" value="TreeGrafter"/>
</dbReference>
<feature type="transmembrane region" description="Helical" evidence="6">
    <location>
        <begin position="41"/>
        <end position="62"/>
    </location>
</feature>
<evidence type="ECO:0000256" key="6">
    <source>
        <dbReference type="SAM" id="Phobius"/>
    </source>
</evidence>
<sequence>MNEKAKKNKLFGHGLIWFGAGVSIAEILTGTYLAPLGWETGIMAIVLGHLIGGVLFFLAGLVSARSGKSAMEAVKMAYGRYGGAFFAILNVLQLVGWTGIMIYDGALSAAGIWPIGNWVWCMVIGALIVLWIVVGVTQLGRMNTITMTALFILTVIMCIVIMEDTGTAPFSSEIISFGAALELSVSMPLSWLPVVGDYTRGAEEPAKAAFVSTLVYGLVSSWMFLIGMGAAILAGTGDIAQIMVRAGLGTAGLLIIVFSTVTTAFLDAFSAGISLEAVRTAVGKGGEEKGKKMAVFAATIGTVAAILFPMDDITGLLYLIGSVFAPMVAVLLGAFFVLKTDAQNKACDWRNMFAWMVGFLLYRVLMGVDLPLGYTLPTVLLTFGLTVGLNKCVKA</sequence>
<feature type="transmembrane region" description="Helical" evidence="6">
    <location>
        <begin position="208"/>
        <end position="233"/>
    </location>
</feature>
<dbReference type="EMBL" id="ACLA01000029">
    <property type="protein sequence ID" value="EEQ47928.1"/>
    <property type="molecule type" value="Genomic_DNA"/>
</dbReference>
<keyword evidence="3 6" id="KW-0812">Transmembrane</keyword>
<gene>
    <name evidence="7" type="primary">cytX</name>
    <name evidence="7" type="ORF">HMPREF0908_1745</name>
</gene>
<keyword evidence="5 6" id="KW-0472">Membrane</keyword>
<feature type="transmembrane region" description="Helical" evidence="6">
    <location>
        <begin position="253"/>
        <end position="273"/>
    </location>
</feature>
<dbReference type="HOGENOM" id="CLU_048240_1_0_9"/>
<comment type="similarity">
    <text evidence="2">Belongs to the purine-cytosine permease (2.A.39) family.</text>
</comment>
<feature type="transmembrane region" description="Helical" evidence="6">
    <location>
        <begin position="293"/>
        <end position="310"/>
    </location>
</feature>
<accession>C4V5F1</accession>
<feature type="transmembrane region" description="Helical" evidence="6">
    <location>
        <begin position="83"/>
        <end position="103"/>
    </location>
</feature>
<dbReference type="OrthoDB" id="9780088at2"/>
<dbReference type="PANTHER" id="PTHR30569">
    <property type="entry name" value="CYTOSINE TRANSPORTER CODB"/>
    <property type="match status" value="1"/>
</dbReference>
<comment type="caution">
    <text evidence="7">The sequence shown here is derived from an EMBL/GenBank/DDBJ whole genome shotgun (WGS) entry which is preliminary data.</text>
</comment>
<keyword evidence="8" id="KW-1185">Reference proteome</keyword>